<organism evidence="5 6">
    <name type="scientific">Reticulibacter mediterranei</name>
    <dbReference type="NCBI Taxonomy" id="2778369"/>
    <lineage>
        <taxon>Bacteria</taxon>
        <taxon>Bacillati</taxon>
        <taxon>Chloroflexota</taxon>
        <taxon>Ktedonobacteria</taxon>
        <taxon>Ktedonobacterales</taxon>
        <taxon>Reticulibacteraceae</taxon>
        <taxon>Reticulibacter</taxon>
    </lineage>
</organism>
<sequence length="281" mass="30583">MQERTSSVDSYALQRAPAETQRLQVQAQMLKPVTQRLFEQAGIGPGMRVLELGSGAGDVALLLAERVGPQGEVIGVEIDADIIETARKRVREAGFTNVSFVNADIANLPLEGEFDAIVGRLIFIHLPSPASTLHRLSMMVRPGGIVAFQEYDMAHFTTTAVHPPNTLAGQMFTWIGEAFRRVGLPLRMGLELYQVFLDAGLPAPQMLGEAMIITGTDPIGCRLGAETTRSLLPLILKFGLATAEDVEIDTLAERLRQEAVNQGLVMRGPDVISAWTRLPNE</sequence>
<evidence type="ECO:0000256" key="1">
    <source>
        <dbReference type="ARBA" id="ARBA00022603"/>
    </source>
</evidence>
<keyword evidence="6" id="KW-1185">Reference proteome</keyword>
<dbReference type="GO" id="GO:0000179">
    <property type="term" value="F:rRNA (adenine-N6,N6-)-dimethyltransferase activity"/>
    <property type="evidence" value="ECO:0007669"/>
    <property type="project" value="InterPro"/>
</dbReference>
<dbReference type="PANTHER" id="PTHR43861">
    <property type="entry name" value="TRANS-ACONITATE 2-METHYLTRANSFERASE-RELATED"/>
    <property type="match status" value="1"/>
</dbReference>
<dbReference type="InterPro" id="IPR029063">
    <property type="entry name" value="SAM-dependent_MTases_sf"/>
</dbReference>
<dbReference type="RefSeq" id="WP_220211658.1">
    <property type="nucleotide sequence ID" value="NZ_BNJK01000004.1"/>
</dbReference>
<dbReference type="AlphaFoldDB" id="A0A8J3IZ04"/>
<gene>
    <name evidence="5" type="ORF">KSF_111380</name>
</gene>
<dbReference type="Gene3D" id="3.40.50.150">
    <property type="entry name" value="Vaccinia Virus protein VP39"/>
    <property type="match status" value="1"/>
</dbReference>
<keyword evidence="1" id="KW-0489">Methyltransferase</keyword>
<dbReference type="InterPro" id="IPR025714">
    <property type="entry name" value="Methyltranfer_dom"/>
</dbReference>
<comment type="caution">
    <text evidence="5">The sequence shown here is derived from an EMBL/GenBank/DDBJ whole genome shotgun (WGS) entry which is preliminary data.</text>
</comment>
<evidence type="ECO:0000259" key="4">
    <source>
        <dbReference type="SMART" id="SM00650"/>
    </source>
</evidence>
<dbReference type="Proteomes" id="UP000597444">
    <property type="component" value="Unassembled WGS sequence"/>
</dbReference>
<dbReference type="PANTHER" id="PTHR43861:SF3">
    <property type="entry name" value="PUTATIVE (AFU_ORTHOLOGUE AFUA_2G14390)-RELATED"/>
    <property type="match status" value="1"/>
</dbReference>
<keyword evidence="3" id="KW-0949">S-adenosyl-L-methionine</keyword>
<name>A0A8J3IZ04_9CHLR</name>
<dbReference type="SMART" id="SM00650">
    <property type="entry name" value="rADc"/>
    <property type="match status" value="1"/>
</dbReference>
<keyword evidence="2" id="KW-0808">Transferase</keyword>
<reference evidence="5" key="1">
    <citation type="submission" date="2020-10" db="EMBL/GenBank/DDBJ databases">
        <title>Taxonomic study of unclassified bacteria belonging to the class Ktedonobacteria.</title>
        <authorList>
            <person name="Yabe S."/>
            <person name="Wang C.M."/>
            <person name="Zheng Y."/>
            <person name="Sakai Y."/>
            <person name="Cavaletti L."/>
            <person name="Monciardini P."/>
            <person name="Donadio S."/>
        </authorList>
    </citation>
    <scope>NUCLEOTIDE SEQUENCE</scope>
    <source>
        <strain evidence="5">ID150040</strain>
    </source>
</reference>
<accession>A0A8J3IZ04</accession>
<feature type="domain" description="Ribosomal RNA adenine methylase transferase N-terminal" evidence="4">
    <location>
        <begin position="33"/>
        <end position="152"/>
    </location>
</feature>
<dbReference type="Pfam" id="PF13847">
    <property type="entry name" value="Methyltransf_31"/>
    <property type="match status" value="1"/>
</dbReference>
<protein>
    <recommendedName>
        <fullName evidence="4">Ribosomal RNA adenine methylase transferase N-terminal domain-containing protein</fullName>
    </recommendedName>
</protein>
<dbReference type="SUPFAM" id="SSF53335">
    <property type="entry name" value="S-adenosyl-L-methionine-dependent methyltransferases"/>
    <property type="match status" value="1"/>
</dbReference>
<dbReference type="EMBL" id="BNJK01000004">
    <property type="protein sequence ID" value="GHP01091.1"/>
    <property type="molecule type" value="Genomic_DNA"/>
</dbReference>
<evidence type="ECO:0000256" key="3">
    <source>
        <dbReference type="ARBA" id="ARBA00022691"/>
    </source>
</evidence>
<dbReference type="CDD" id="cd02440">
    <property type="entry name" value="AdoMet_MTases"/>
    <property type="match status" value="1"/>
</dbReference>
<evidence type="ECO:0000256" key="2">
    <source>
        <dbReference type="ARBA" id="ARBA00022679"/>
    </source>
</evidence>
<proteinExistence type="predicted"/>
<dbReference type="InterPro" id="IPR020598">
    <property type="entry name" value="rRNA_Ade_methylase_Trfase_N"/>
</dbReference>
<evidence type="ECO:0000313" key="5">
    <source>
        <dbReference type="EMBL" id="GHP01091.1"/>
    </source>
</evidence>
<evidence type="ECO:0000313" key="6">
    <source>
        <dbReference type="Proteomes" id="UP000597444"/>
    </source>
</evidence>